<accession>A0A6B8VTP0</accession>
<evidence type="ECO:0000313" key="2">
    <source>
        <dbReference type="Proteomes" id="UP000424462"/>
    </source>
</evidence>
<organism evidence="1 2">
    <name type="scientific">Corynebacterium occultum</name>
    <dbReference type="NCBI Taxonomy" id="2675219"/>
    <lineage>
        <taxon>Bacteria</taxon>
        <taxon>Bacillati</taxon>
        <taxon>Actinomycetota</taxon>
        <taxon>Actinomycetes</taxon>
        <taxon>Mycobacteriales</taxon>
        <taxon>Corynebacteriaceae</taxon>
        <taxon>Corynebacterium</taxon>
    </lineage>
</organism>
<protein>
    <submittedName>
        <fullName evidence="1">Uncharacterized protein</fullName>
    </submittedName>
</protein>
<name>A0A6B8VTP0_9CORY</name>
<dbReference type="EMBL" id="CP046455">
    <property type="protein sequence ID" value="QGU06449.1"/>
    <property type="molecule type" value="Genomic_DNA"/>
</dbReference>
<gene>
    <name evidence="1" type="ORF">COCCU_02475</name>
</gene>
<reference evidence="1 2" key="1">
    <citation type="submission" date="2019-11" db="EMBL/GenBank/DDBJ databases">
        <title>Complete genome sequence of Corynebacterium kalinowskii 1959, a novel Corynebacterium species isolated from soil of a small paddock in Vilsendorf, Germany.</title>
        <authorList>
            <person name="Schaffert L."/>
            <person name="Ruwe M."/>
            <person name="Milse J."/>
            <person name="Hanuschka K."/>
            <person name="Ortseifen V."/>
            <person name="Droste J."/>
            <person name="Brandt D."/>
            <person name="Schlueter L."/>
            <person name="Kutter Y."/>
            <person name="Vinke S."/>
            <person name="Viehoefer P."/>
            <person name="Jacob L."/>
            <person name="Luebke N.-C."/>
            <person name="Schulte-Berndt E."/>
            <person name="Hain C."/>
            <person name="Linder M."/>
            <person name="Schmidt P."/>
            <person name="Wollenschlaeger L."/>
            <person name="Luttermann T."/>
            <person name="Thieme E."/>
            <person name="Hassa J."/>
            <person name="Haak M."/>
            <person name="Wittchen M."/>
            <person name="Mentz A."/>
            <person name="Persicke M."/>
            <person name="Busche T."/>
            <person name="Ruckert C."/>
        </authorList>
    </citation>
    <scope>NUCLEOTIDE SEQUENCE [LARGE SCALE GENOMIC DNA]</scope>
    <source>
        <strain evidence="1 2">2039</strain>
    </source>
</reference>
<evidence type="ECO:0000313" key="1">
    <source>
        <dbReference type="EMBL" id="QGU06449.1"/>
    </source>
</evidence>
<dbReference type="Proteomes" id="UP000424462">
    <property type="component" value="Chromosome"/>
</dbReference>
<dbReference type="AlphaFoldDB" id="A0A6B8VTP0"/>
<sequence length="63" mass="7342">MKPTFEIQVLRQCRWETIATETKRGEANKARRQARFFYPVVRIEQIPKPEPKPESLLQGSAGK</sequence>
<dbReference type="KEGG" id="cok:COCCU_02475"/>
<proteinExistence type="predicted"/>
<keyword evidence="2" id="KW-1185">Reference proteome</keyword>